<feature type="region of interest" description="Disordered" evidence="2">
    <location>
        <begin position="1196"/>
        <end position="1249"/>
    </location>
</feature>
<feature type="coiled-coil region" evidence="1">
    <location>
        <begin position="563"/>
        <end position="599"/>
    </location>
</feature>
<feature type="region of interest" description="Disordered" evidence="2">
    <location>
        <begin position="1111"/>
        <end position="1134"/>
    </location>
</feature>
<feature type="compositionally biased region" description="Polar residues" evidence="2">
    <location>
        <begin position="542"/>
        <end position="559"/>
    </location>
</feature>
<evidence type="ECO:0000313" key="4">
    <source>
        <dbReference type="EMBL" id="GIL47900.1"/>
    </source>
</evidence>
<dbReference type="InterPro" id="IPR038765">
    <property type="entry name" value="Papain-like_cys_pep_sf"/>
</dbReference>
<dbReference type="GO" id="GO:0043130">
    <property type="term" value="F:ubiquitin binding"/>
    <property type="evidence" value="ECO:0007669"/>
    <property type="project" value="TreeGrafter"/>
</dbReference>
<dbReference type="EMBL" id="BNCO01000005">
    <property type="protein sequence ID" value="GIL47900.1"/>
    <property type="molecule type" value="Genomic_DNA"/>
</dbReference>
<dbReference type="InterPro" id="IPR003323">
    <property type="entry name" value="OTU_dom"/>
</dbReference>
<dbReference type="Pfam" id="PF10275">
    <property type="entry name" value="Peptidase_C65"/>
    <property type="match status" value="2"/>
</dbReference>
<comment type="caution">
    <text evidence="4">The sequence shown here is derived from an EMBL/GenBank/DDBJ whole genome shotgun (WGS) entry which is preliminary data.</text>
</comment>
<feature type="region of interest" description="Disordered" evidence="2">
    <location>
        <begin position="718"/>
        <end position="747"/>
    </location>
</feature>
<feature type="compositionally biased region" description="Pro residues" evidence="2">
    <location>
        <begin position="1217"/>
        <end position="1230"/>
    </location>
</feature>
<feature type="compositionally biased region" description="Gly residues" evidence="2">
    <location>
        <begin position="655"/>
        <end position="668"/>
    </location>
</feature>
<dbReference type="Proteomes" id="UP000747399">
    <property type="component" value="Unassembled WGS sequence"/>
</dbReference>
<feature type="compositionally biased region" description="Polar residues" evidence="2">
    <location>
        <begin position="682"/>
        <end position="697"/>
    </location>
</feature>
<keyword evidence="5" id="KW-1185">Reference proteome</keyword>
<evidence type="ECO:0000259" key="3">
    <source>
        <dbReference type="PROSITE" id="PS50802"/>
    </source>
</evidence>
<feature type="region of interest" description="Disordered" evidence="2">
    <location>
        <begin position="1011"/>
        <end position="1082"/>
    </location>
</feature>
<sequence>MSQSRNLELRCTGEIVSLDRLKQYIEDLLVRGDESLPERTCVQVASYSVPLCQEDVLAAIGRVDLRDLYERLAKLVELRSRRRSSQSSNKLVHELLICSNTALGACTSLMKMLAETSFREGDRDLDAEARREVDTLISVLEKIAGEYVATPLLFMAVLVEAGFSGTIAAMLQGRGIEELARRGGLFHRVLLLIRNASRLPDVAQLLATATRHLGNPVSVLGCLASLTSKCRAVLDWDSGRHVPHGAGSLAVADLLERQRKMAKKVIETQTLLQAVLDLVPGRSAPTTSAATTTTAEADRLIQTAQELRTARGASSSSSPHGMPTSHHRTGTLSYSGGGSGGGSSNYSSNSYDGRYVQTTNSNVNTLTATAMASDRSGARYDSLHSGGNRTYGNTAATAPPAAYATYPRGAGVVSRAADASSAEDVYGVSTSRVASVATGGVSQAAQYTVETLRQQQELQRLTQAAAGGASFTRDGLAQQSQSAGRTSPYDPMVTSTMPHPWRIPAMEPELVTTGAGRPQQQQQQQHESYGYMDKTAMVHSQRGYSVPSTPQRSSTAPLNSQQLLQLQHQHQQLLQQQSEERQQQLLQQLEALSERLQQLSPSTTSGRYLGGYSVGGAATDATQAAASRSRSTARLSMPSADVSFATSQAINGSSGWGNGSILGTGGGLQTRQQAWADPPPWQTAQQSSVQGRPLSQLQSQYSSARVIDAQDAWRYPETAEAGTGPGSNIPNAASAASVRPSSASRMRAVSMDNSSPYAPAWSTGGRVTAAWTAAPAEVARMQLPQGRSGAAASSVATATAGRPTSVSRDMTRRSLPQPHPPRAGSSSVSSSGSSGGGGGGSSSSHRRGGAVRDSGGGTSTLRALAADSGLIPGLPRSPRQHYDQHTQPPGPAQPQYEPQQPSRRQSAPRTSQHTSTAIASTAEGSSRLESHNNWGQPAEVDPRNGVTATAASAPPLAPLSQYGMAETPSTSGRRGTTAVSVTAGAGAPVGSSGAYQRSGWDASASAAAAAAVSSPRELPQRRESSGNGGGAAAAMAQQQLGGPSAPAQSEPHRAPASVRSPAARPPASLPLPGMPPEPPSGGISVAASAPVLRAENAEVLRSGALAEATNLSGRRRMTSQPHSHYPPSSSYGGAYDDEDTELQLALQISRHEAEAAAAAVTNMRTTGTESAAANAVAAMPSTTAAAAAAAAAGFRSENYRSSPPPPPSNSGSERRPLPPPPPPPSPPASPPLQRTAAVGTSTTRIDEGGGGGMLVGGAVSLQALQQRYASFDPLLSAKLVSLEDDFPRTRRVAGDGNCFYRAALFALMEQVMTKPDGVLCDHLETVVQRHVRRLEALQDAVQATAGCGRSRAATPERGGRSEGGSGGALPSLAAGVPSSGGVASGADLEAYKGGRRLLRLLRTAWFKEIDAAEPSDLSSLERLFNHSSHSTEVISFARNITVHEMLSDEAFYEPFIPGCGGDYAGLSLKQICVQLVRPMGVEVEQPQIIALCRALGATLGVLDVAGSQVGAIKHGPREDVGPPVAWVAHLPGHYDVVYPARPLDVGWRGELVPLEMD</sequence>
<feature type="region of interest" description="Disordered" evidence="2">
    <location>
        <begin position="789"/>
        <end position="977"/>
    </location>
</feature>
<feature type="region of interest" description="Disordered" evidence="2">
    <location>
        <begin position="307"/>
        <end position="346"/>
    </location>
</feature>
<dbReference type="GO" id="GO:0005634">
    <property type="term" value="C:nucleus"/>
    <property type="evidence" value="ECO:0007669"/>
    <property type="project" value="TreeGrafter"/>
</dbReference>
<feature type="compositionally biased region" description="Polar residues" evidence="2">
    <location>
        <begin position="896"/>
        <end position="924"/>
    </location>
</feature>
<dbReference type="GO" id="GO:0004843">
    <property type="term" value="F:cysteine-type deubiquitinase activity"/>
    <property type="evidence" value="ECO:0007669"/>
    <property type="project" value="TreeGrafter"/>
</dbReference>
<feature type="compositionally biased region" description="Low complexity" evidence="2">
    <location>
        <begin position="1121"/>
        <end position="1131"/>
    </location>
</feature>
<feature type="compositionally biased region" description="Low complexity" evidence="2">
    <location>
        <begin position="1032"/>
        <end position="1042"/>
    </location>
</feature>
<evidence type="ECO:0000256" key="2">
    <source>
        <dbReference type="SAM" id="MobiDB-lite"/>
    </source>
</evidence>
<dbReference type="Gene3D" id="1.20.1300.20">
    <property type="entry name" value="Peptidase C65 Otubain, subdomain 2"/>
    <property type="match status" value="2"/>
</dbReference>
<dbReference type="CDD" id="cd22749">
    <property type="entry name" value="Otubain_C65"/>
    <property type="match status" value="1"/>
</dbReference>
<feature type="compositionally biased region" description="Low complexity" evidence="2">
    <location>
        <begin position="732"/>
        <end position="747"/>
    </location>
</feature>
<evidence type="ECO:0000313" key="5">
    <source>
        <dbReference type="Proteomes" id="UP000747399"/>
    </source>
</evidence>
<dbReference type="GO" id="GO:0071108">
    <property type="term" value="P:protein K48-linked deubiquitination"/>
    <property type="evidence" value="ECO:0007669"/>
    <property type="project" value="TreeGrafter"/>
</dbReference>
<dbReference type="PROSITE" id="PS50802">
    <property type="entry name" value="OTU"/>
    <property type="match status" value="1"/>
</dbReference>
<dbReference type="SUPFAM" id="SSF54001">
    <property type="entry name" value="Cysteine proteinases"/>
    <property type="match status" value="2"/>
</dbReference>
<dbReference type="PANTHER" id="PTHR12931:SF15">
    <property type="entry name" value="UBIQUITIN THIOESTERASE OTUBAIN-LIKE"/>
    <property type="match status" value="1"/>
</dbReference>
<accession>A0A8J4AWL8</accession>
<protein>
    <recommendedName>
        <fullName evidence="3">OTU domain-containing protein</fullName>
    </recommendedName>
</protein>
<proteinExistence type="predicted"/>
<feature type="compositionally biased region" description="Low complexity" evidence="2">
    <location>
        <begin position="947"/>
        <end position="960"/>
    </location>
</feature>
<dbReference type="InterPro" id="IPR003903">
    <property type="entry name" value="UIM_dom"/>
</dbReference>
<feature type="compositionally biased region" description="Low complexity" evidence="2">
    <location>
        <begin position="789"/>
        <end position="802"/>
    </location>
</feature>
<dbReference type="PANTHER" id="PTHR12931">
    <property type="entry name" value="UBIQUITIN THIOLESTERASE PROTEIN OTUB"/>
    <property type="match status" value="1"/>
</dbReference>
<evidence type="ECO:0000256" key="1">
    <source>
        <dbReference type="SAM" id="Coils"/>
    </source>
</evidence>
<feature type="region of interest" description="Disordered" evidence="2">
    <location>
        <begin position="540"/>
        <end position="559"/>
    </location>
</feature>
<feature type="region of interest" description="Disordered" evidence="2">
    <location>
        <begin position="655"/>
        <end position="697"/>
    </location>
</feature>
<feature type="domain" description="OTU" evidence="3">
    <location>
        <begin position="1287"/>
        <end position="1540"/>
    </location>
</feature>
<gene>
    <name evidence="4" type="ORF">Vafri_4517</name>
</gene>
<feature type="region of interest" description="Disordered" evidence="2">
    <location>
        <begin position="1345"/>
        <end position="1370"/>
    </location>
</feature>
<organism evidence="4 5">
    <name type="scientific">Volvox africanus</name>
    <dbReference type="NCBI Taxonomy" id="51714"/>
    <lineage>
        <taxon>Eukaryota</taxon>
        <taxon>Viridiplantae</taxon>
        <taxon>Chlorophyta</taxon>
        <taxon>core chlorophytes</taxon>
        <taxon>Chlorophyceae</taxon>
        <taxon>CS clade</taxon>
        <taxon>Chlamydomonadales</taxon>
        <taxon>Volvocaceae</taxon>
        <taxon>Volvox</taxon>
    </lineage>
</organism>
<reference evidence="4" key="1">
    <citation type="journal article" date="2021" name="Proc. Natl. Acad. Sci. U.S.A.">
        <title>Three genomes in the algal genus Volvox reveal the fate of a haploid sex-determining region after a transition to homothallism.</title>
        <authorList>
            <person name="Yamamoto K."/>
            <person name="Hamaji T."/>
            <person name="Kawai-Toyooka H."/>
            <person name="Matsuzaki R."/>
            <person name="Takahashi F."/>
            <person name="Nishimura Y."/>
            <person name="Kawachi M."/>
            <person name="Noguchi H."/>
            <person name="Minakuchi Y."/>
            <person name="Umen J.G."/>
            <person name="Toyoda A."/>
            <person name="Nozaki H."/>
        </authorList>
    </citation>
    <scope>NUCLEOTIDE SEQUENCE</scope>
    <source>
        <strain evidence="4">NIES-3780</strain>
    </source>
</reference>
<dbReference type="PROSITE" id="PS50330">
    <property type="entry name" value="UIM"/>
    <property type="match status" value="1"/>
</dbReference>
<feature type="compositionally biased region" description="Pro residues" evidence="2">
    <location>
        <begin position="1063"/>
        <end position="1079"/>
    </location>
</feature>
<dbReference type="InterPro" id="IPR019400">
    <property type="entry name" value="Peptidase_C65_otubain"/>
</dbReference>
<feature type="compositionally biased region" description="Low complexity" evidence="2">
    <location>
        <begin position="310"/>
        <end position="324"/>
    </location>
</feature>
<feature type="region of interest" description="Disordered" evidence="2">
    <location>
        <begin position="468"/>
        <end position="500"/>
    </location>
</feature>
<dbReference type="InterPro" id="IPR042467">
    <property type="entry name" value="Peptidase_C65_otubain_sub2"/>
</dbReference>
<name>A0A8J4AWL8_9CHLO</name>
<keyword evidence="1" id="KW-0175">Coiled coil</keyword>